<feature type="region of interest" description="Disordered" evidence="1">
    <location>
        <begin position="24"/>
        <end position="51"/>
    </location>
</feature>
<evidence type="ECO:0000313" key="2">
    <source>
        <dbReference type="EMBL" id="CAH9054167.1"/>
    </source>
</evidence>
<dbReference type="RefSeq" id="WP_171036851.1">
    <property type="nucleotide sequence ID" value="NZ_CAMAPB010000010.1"/>
</dbReference>
<name>A0A9W4VXH0_PSEHA</name>
<reference evidence="2" key="1">
    <citation type="submission" date="2022-07" db="EMBL/GenBank/DDBJ databases">
        <authorList>
            <person name="Criscuolo A."/>
        </authorList>
    </citation>
    <scope>NUCLEOTIDE SEQUENCE</scope>
    <source>
        <strain evidence="2">CIP103197</strain>
    </source>
</reference>
<dbReference type="Proteomes" id="UP001152447">
    <property type="component" value="Unassembled WGS sequence"/>
</dbReference>
<dbReference type="EMBL" id="CAMAPB010000010">
    <property type="protein sequence ID" value="CAH9054167.1"/>
    <property type="molecule type" value="Genomic_DNA"/>
</dbReference>
<dbReference type="AlphaFoldDB" id="A0A9W4VXH0"/>
<evidence type="ECO:0000313" key="3">
    <source>
        <dbReference type="Proteomes" id="UP001152447"/>
    </source>
</evidence>
<gene>
    <name evidence="2" type="ORF">PSEHALCIP103_00972</name>
</gene>
<sequence length="51" mass="5694">MKELLEPEEIEFILDLYRPNAANNHAQQGATKKPKVSNKQAMQAEALARSA</sequence>
<comment type="caution">
    <text evidence="2">The sequence shown here is derived from an EMBL/GenBank/DDBJ whole genome shotgun (WGS) entry which is preliminary data.</text>
</comment>
<protein>
    <submittedName>
        <fullName evidence="2">Uncharacterized protein</fullName>
    </submittedName>
</protein>
<accession>A0A9W4VXH0</accession>
<keyword evidence="3" id="KW-1185">Reference proteome</keyword>
<organism evidence="2 3">
    <name type="scientific">Pseudoalteromonas haloplanktis</name>
    <name type="common">Alteromonas haloplanktis</name>
    <dbReference type="NCBI Taxonomy" id="228"/>
    <lineage>
        <taxon>Bacteria</taxon>
        <taxon>Pseudomonadati</taxon>
        <taxon>Pseudomonadota</taxon>
        <taxon>Gammaproteobacteria</taxon>
        <taxon>Alteromonadales</taxon>
        <taxon>Pseudoalteromonadaceae</taxon>
        <taxon>Pseudoalteromonas</taxon>
    </lineage>
</organism>
<evidence type="ECO:0000256" key="1">
    <source>
        <dbReference type="SAM" id="MobiDB-lite"/>
    </source>
</evidence>
<proteinExistence type="predicted"/>